<dbReference type="GeneTree" id="ENSGT00940000157979"/>
<evidence type="ECO:0000259" key="4">
    <source>
        <dbReference type="PROSITE" id="PS50853"/>
    </source>
</evidence>
<feature type="domain" description="B30.2/SPRY" evidence="3">
    <location>
        <begin position="178"/>
        <end position="397"/>
    </location>
</feature>
<dbReference type="PROSITE" id="PS50188">
    <property type="entry name" value="B302_SPRY"/>
    <property type="match status" value="1"/>
</dbReference>
<feature type="compositionally biased region" description="Polar residues" evidence="2">
    <location>
        <begin position="237"/>
        <end position="247"/>
    </location>
</feature>
<keyword evidence="6" id="KW-1185">Reference proteome</keyword>
<keyword evidence="1" id="KW-0175">Coiled coil</keyword>
<sequence>CLFQQEALRRIINTLANKNEELQHFLDSVDGTQTGLQPHPLLSAPPPAVARVTMAPAFRMATRPAVSENMSQFTVDFIGEKAGLLRLNFLPVPRAPEIDVSSCVVRDNSITVAWRPSDGDGPIERYDLEHRKANRSGALRAAGEASWEKISDITDTQVTLSGLKFDSPFVVVRVRARNKAAAGDFSEPVAMETKAFTFGFDTATAHAELKIQGDMVTWEPQGVKGHDARLRGKENKNSATPSPNKTAGSRGGRERFAGEAYTVLGDQEINGGCHYWELRPLADWKSLSVGVAYRGSLGRFYQLGKSSASWCLYASQWLQSALAAKHGNRAKALDWPLPQRIGVYCDHDNGELMFIDVDRLRLLHVFRNRFLQPLVPAFTVSTTVLLQCVKTFSHSNLLYCDSYNSL</sequence>
<dbReference type="Gene3D" id="2.60.40.10">
    <property type="entry name" value="Immunoglobulins"/>
    <property type="match status" value="1"/>
</dbReference>
<accession>A0A3B5KQ14</accession>
<dbReference type="CDD" id="cd00063">
    <property type="entry name" value="FN3"/>
    <property type="match status" value="1"/>
</dbReference>
<dbReference type="Gene3D" id="2.60.120.920">
    <property type="match status" value="1"/>
</dbReference>
<reference evidence="5" key="1">
    <citation type="submission" date="2025-08" db="UniProtKB">
        <authorList>
            <consortium name="Ensembl"/>
        </authorList>
    </citation>
    <scope>IDENTIFICATION</scope>
</reference>
<dbReference type="InterPro" id="IPR013320">
    <property type="entry name" value="ConA-like_dom_sf"/>
</dbReference>
<dbReference type="Ensembl" id="ENSXCOT00000000566.1">
    <property type="protein sequence ID" value="ENSXCOP00000000557.1"/>
    <property type="gene ID" value="ENSXCOG00000000481.1"/>
</dbReference>
<dbReference type="PROSITE" id="PS50853">
    <property type="entry name" value="FN3"/>
    <property type="match status" value="1"/>
</dbReference>
<evidence type="ECO:0000259" key="3">
    <source>
        <dbReference type="PROSITE" id="PS50188"/>
    </source>
</evidence>
<protein>
    <recommendedName>
        <fullName evidence="7">Fibronectin type III and SPRY domain containing 1-like</fullName>
    </recommendedName>
</protein>
<evidence type="ECO:0000313" key="6">
    <source>
        <dbReference type="Proteomes" id="UP000261380"/>
    </source>
</evidence>
<dbReference type="InterPro" id="IPR036116">
    <property type="entry name" value="FN3_sf"/>
</dbReference>
<dbReference type="PANTHER" id="PTHR24099:SF8">
    <property type="entry name" value="FSD1-LIKE PROTEIN"/>
    <property type="match status" value="1"/>
</dbReference>
<dbReference type="AlphaFoldDB" id="A0A3B5KQ14"/>
<dbReference type="InterPro" id="IPR003877">
    <property type="entry name" value="SPRY_dom"/>
</dbReference>
<feature type="region of interest" description="Disordered" evidence="2">
    <location>
        <begin position="226"/>
        <end position="252"/>
    </location>
</feature>
<dbReference type="InterPro" id="IPR050617">
    <property type="entry name" value="E3_ligase_FN3/SPRY"/>
</dbReference>
<dbReference type="InterPro" id="IPR003961">
    <property type="entry name" value="FN3_dom"/>
</dbReference>
<evidence type="ECO:0008006" key="7">
    <source>
        <dbReference type="Google" id="ProtNLM"/>
    </source>
</evidence>
<dbReference type="Pfam" id="PF00622">
    <property type="entry name" value="SPRY"/>
    <property type="match status" value="1"/>
</dbReference>
<dbReference type="InterPro" id="IPR043136">
    <property type="entry name" value="B30.2/SPRY_sf"/>
</dbReference>
<organism evidence="5 6">
    <name type="scientific">Xiphophorus couchianus</name>
    <name type="common">Monterrey platyfish</name>
    <dbReference type="NCBI Taxonomy" id="32473"/>
    <lineage>
        <taxon>Eukaryota</taxon>
        <taxon>Metazoa</taxon>
        <taxon>Chordata</taxon>
        <taxon>Craniata</taxon>
        <taxon>Vertebrata</taxon>
        <taxon>Euteleostomi</taxon>
        <taxon>Actinopterygii</taxon>
        <taxon>Neopterygii</taxon>
        <taxon>Teleostei</taxon>
        <taxon>Neoteleostei</taxon>
        <taxon>Acanthomorphata</taxon>
        <taxon>Ovalentaria</taxon>
        <taxon>Atherinomorphae</taxon>
        <taxon>Cyprinodontiformes</taxon>
        <taxon>Poeciliidae</taxon>
        <taxon>Poeciliinae</taxon>
        <taxon>Xiphophorus</taxon>
    </lineage>
</organism>
<dbReference type="Proteomes" id="UP000261380">
    <property type="component" value="Unplaced"/>
</dbReference>
<reference evidence="5" key="2">
    <citation type="submission" date="2025-09" db="UniProtKB">
        <authorList>
            <consortium name="Ensembl"/>
        </authorList>
    </citation>
    <scope>IDENTIFICATION</scope>
</reference>
<dbReference type="SUPFAM" id="SSF49265">
    <property type="entry name" value="Fibronectin type III"/>
    <property type="match status" value="1"/>
</dbReference>
<name>A0A3B5KQ14_9TELE</name>
<evidence type="ECO:0000256" key="2">
    <source>
        <dbReference type="SAM" id="MobiDB-lite"/>
    </source>
</evidence>
<dbReference type="SMART" id="SM00449">
    <property type="entry name" value="SPRY"/>
    <property type="match status" value="1"/>
</dbReference>
<evidence type="ECO:0000313" key="5">
    <source>
        <dbReference type="Ensembl" id="ENSXCOP00000000557.1"/>
    </source>
</evidence>
<dbReference type="PANTHER" id="PTHR24099">
    <property type="entry name" value="E3 UBIQUITIN-PROTEIN LIGASE TRIM36-RELATED"/>
    <property type="match status" value="1"/>
</dbReference>
<dbReference type="InterPro" id="IPR013783">
    <property type="entry name" value="Ig-like_fold"/>
</dbReference>
<dbReference type="SUPFAM" id="SSF49899">
    <property type="entry name" value="Concanavalin A-like lectins/glucanases"/>
    <property type="match status" value="1"/>
</dbReference>
<evidence type="ECO:0000256" key="1">
    <source>
        <dbReference type="ARBA" id="ARBA00023054"/>
    </source>
</evidence>
<dbReference type="Pfam" id="PF00041">
    <property type="entry name" value="fn3"/>
    <property type="match status" value="1"/>
</dbReference>
<proteinExistence type="predicted"/>
<feature type="compositionally biased region" description="Basic and acidic residues" evidence="2">
    <location>
        <begin position="226"/>
        <end position="236"/>
    </location>
</feature>
<dbReference type="InterPro" id="IPR001870">
    <property type="entry name" value="B30.2/SPRY"/>
</dbReference>
<feature type="domain" description="Fibronectin type-III" evidence="4">
    <location>
        <begin position="92"/>
        <end position="196"/>
    </location>
</feature>